<dbReference type="Proteomes" id="UP001341840">
    <property type="component" value="Unassembled WGS sequence"/>
</dbReference>
<accession>A0ABU6SX48</accession>
<gene>
    <name evidence="1" type="ORF">PIB30_099474</name>
</gene>
<organism evidence="1 2">
    <name type="scientific">Stylosanthes scabra</name>
    <dbReference type="NCBI Taxonomy" id="79078"/>
    <lineage>
        <taxon>Eukaryota</taxon>
        <taxon>Viridiplantae</taxon>
        <taxon>Streptophyta</taxon>
        <taxon>Embryophyta</taxon>
        <taxon>Tracheophyta</taxon>
        <taxon>Spermatophyta</taxon>
        <taxon>Magnoliopsida</taxon>
        <taxon>eudicotyledons</taxon>
        <taxon>Gunneridae</taxon>
        <taxon>Pentapetalae</taxon>
        <taxon>rosids</taxon>
        <taxon>fabids</taxon>
        <taxon>Fabales</taxon>
        <taxon>Fabaceae</taxon>
        <taxon>Papilionoideae</taxon>
        <taxon>50 kb inversion clade</taxon>
        <taxon>dalbergioids sensu lato</taxon>
        <taxon>Dalbergieae</taxon>
        <taxon>Pterocarpus clade</taxon>
        <taxon>Stylosanthes</taxon>
    </lineage>
</organism>
<feature type="non-terminal residue" evidence="1">
    <location>
        <position position="1"/>
    </location>
</feature>
<reference evidence="1 2" key="1">
    <citation type="journal article" date="2023" name="Plants (Basel)">
        <title>Bridging the Gap: Combining Genomics and Transcriptomics Approaches to Understand Stylosanthes scabra, an Orphan Legume from the Brazilian Caatinga.</title>
        <authorList>
            <person name="Ferreira-Neto J.R.C."/>
            <person name="da Silva M.D."/>
            <person name="Binneck E."/>
            <person name="de Melo N.F."/>
            <person name="da Silva R.H."/>
            <person name="de Melo A.L.T.M."/>
            <person name="Pandolfi V."/>
            <person name="Bustamante F.O."/>
            <person name="Brasileiro-Vidal A.C."/>
            <person name="Benko-Iseppon A.M."/>
        </authorList>
    </citation>
    <scope>NUCLEOTIDE SEQUENCE [LARGE SCALE GENOMIC DNA]</scope>
    <source>
        <tissue evidence="1">Leaves</tissue>
    </source>
</reference>
<evidence type="ECO:0000313" key="2">
    <source>
        <dbReference type="Proteomes" id="UP001341840"/>
    </source>
</evidence>
<comment type="caution">
    <text evidence="1">The sequence shown here is derived from an EMBL/GenBank/DDBJ whole genome shotgun (WGS) entry which is preliminary data.</text>
</comment>
<sequence>LQQLQHKAPNAFPGNTIVNSNAECKVVNVVMVEEAPTQEEKVEAKIIPFPPTSKPKSSSEKLKPLSKFLEVFACLEVKMPLLKNLREMPAYVHSMKERLVKRSL</sequence>
<proteinExistence type="predicted"/>
<protein>
    <submittedName>
        <fullName evidence="1">Uncharacterized protein</fullName>
    </submittedName>
</protein>
<dbReference type="EMBL" id="JASCZI010063081">
    <property type="protein sequence ID" value="MED6141046.1"/>
    <property type="molecule type" value="Genomic_DNA"/>
</dbReference>
<name>A0ABU6SX48_9FABA</name>
<evidence type="ECO:0000313" key="1">
    <source>
        <dbReference type="EMBL" id="MED6141046.1"/>
    </source>
</evidence>
<keyword evidence="2" id="KW-1185">Reference proteome</keyword>